<dbReference type="Gene3D" id="3.30.9.10">
    <property type="entry name" value="D-Amino Acid Oxidase, subunit A, domain 2"/>
    <property type="match status" value="1"/>
</dbReference>
<comment type="similarity">
    <text evidence="5">Belongs to the L2HGDH family.</text>
</comment>
<evidence type="ECO:0000256" key="4">
    <source>
        <dbReference type="ARBA" id="ARBA00023002"/>
    </source>
</evidence>
<sequence>MKKHAFDCAVIGGGIIGLATAWCLLREGVDSLVLVEKEPTLARHQTGHNSGVIHSGLYYRPGSLKARNCVRGREALYAFCAEHGVAFERCGKLVVASREEELPRLDALRQRGVANGLDGILHLDAADLRTYEPQVRGLAGLFVPQTGIVDFTQVAETLAGLIRRAGGEIRTRWEVKRIRTRGGEFELSGPAGRLSCNLLINCAGLFSDRLARSCGLAPDVAILPFRGEYFRLRAEAADLVRHLIYPVPDPALPFLGVHLTRGIDGRIEAGPNAVPAWKREGYARTSFNLRDTWDILSFPGFWRLVPRFWQVGAREYRRSFSRRLFLADLRRLVPALEAHHLGERGAGVRAQAVTATGELLDDFHILNAPGMVHVLNAPSPAATASLAIGATLAELARQPGFGG</sequence>
<gene>
    <name evidence="7" type="primary">lhgO</name>
    <name evidence="7" type="ORF">L9S41_14355</name>
</gene>
<proteinExistence type="inferred from homology"/>
<dbReference type="PANTHER" id="PTHR43104:SF2">
    <property type="entry name" value="L-2-HYDROXYGLUTARATE DEHYDROGENASE, MITOCHONDRIAL"/>
    <property type="match status" value="1"/>
</dbReference>
<dbReference type="GO" id="GO:0016491">
    <property type="term" value="F:oxidoreductase activity"/>
    <property type="evidence" value="ECO:0007669"/>
    <property type="project" value="UniProtKB-KW"/>
</dbReference>
<keyword evidence="2" id="KW-0285">Flavoprotein</keyword>
<protein>
    <submittedName>
        <fullName evidence="7">L-2-hydroxyglutarate oxidase</fullName>
        <ecNumber evidence="7">1.1.3.-</ecNumber>
    </submittedName>
</protein>
<keyword evidence="4 7" id="KW-0560">Oxidoreductase</keyword>
<evidence type="ECO:0000256" key="2">
    <source>
        <dbReference type="ARBA" id="ARBA00022630"/>
    </source>
</evidence>
<evidence type="ECO:0000256" key="3">
    <source>
        <dbReference type="ARBA" id="ARBA00022827"/>
    </source>
</evidence>
<dbReference type="EC" id="1.1.3.-" evidence="7"/>
<name>A0ABY5ZI75_9BACT</name>
<evidence type="ECO:0000313" key="8">
    <source>
        <dbReference type="Proteomes" id="UP001060414"/>
    </source>
</evidence>
<dbReference type="SUPFAM" id="SSF51905">
    <property type="entry name" value="FAD/NAD(P)-binding domain"/>
    <property type="match status" value="1"/>
</dbReference>
<dbReference type="Pfam" id="PF01266">
    <property type="entry name" value="DAO"/>
    <property type="match status" value="1"/>
</dbReference>
<dbReference type="InterPro" id="IPR006076">
    <property type="entry name" value="FAD-dep_OxRdtase"/>
</dbReference>
<evidence type="ECO:0000259" key="6">
    <source>
        <dbReference type="Pfam" id="PF01266"/>
    </source>
</evidence>
<dbReference type="Proteomes" id="UP001060414">
    <property type="component" value="Chromosome"/>
</dbReference>
<reference evidence="7" key="1">
    <citation type="journal article" date="2022" name="Environ. Microbiol.">
        <title>Geoalkalibacter halelectricus SAP #1 sp. nov. possessing extracellular electron transfer and mineral#reducing capabilities from a haloalkaline environment.</title>
        <authorList>
            <person name="Yadav S."/>
            <person name="Singh R."/>
            <person name="Sundharam S.S."/>
            <person name="Chaudhary S."/>
            <person name="Krishnamurthi S."/>
            <person name="Patil S.A."/>
        </authorList>
    </citation>
    <scope>NUCLEOTIDE SEQUENCE</scope>
    <source>
        <strain evidence="7">SAP-1</strain>
    </source>
</reference>
<feature type="domain" description="FAD dependent oxidoreductase" evidence="6">
    <location>
        <begin position="7"/>
        <end position="395"/>
    </location>
</feature>
<dbReference type="Gene3D" id="3.50.50.60">
    <property type="entry name" value="FAD/NAD(P)-binding domain"/>
    <property type="match status" value="1"/>
</dbReference>
<keyword evidence="8" id="KW-1185">Reference proteome</keyword>
<keyword evidence="3" id="KW-0274">FAD</keyword>
<evidence type="ECO:0000256" key="5">
    <source>
        <dbReference type="ARBA" id="ARBA00037941"/>
    </source>
</evidence>
<accession>A0ABY5ZI75</accession>
<dbReference type="PANTHER" id="PTHR43104">
    <property type="entry name" value="L-2-HYDROXYGLUTARATE DEHYDROGENASE, MITOCHONDRIAL"/>
    <property type="match status" value="1"/>
</dbReference>
<evidence type="ECO:0000256" key="1">
    <source>
        <dbReference type="ARBA" id="ARBA00001974"/>
    </source>
</evidence>
<organism evidence="7 8">
    <name type="scientific">Geoalkalibacter halelectricus</name>
    <dbReference type="NCBI Taxonomy" id="2847045"/>
    <lineage>
        <taxon>Bacteria</taxon>
        <taxon>Pseudomonadati</taxon>
        <taxon>Thermodesulfobacteriota</taxon>
        <taxon>Desulfuromonadia</taxon>
        <taxon>Desulfuromonadales</taxon>
        <taxon>Geoalkalibacteraceae</taxon>
        <taxon>Geoalkalibacter</taxon>
    </lineage>
</organism>
<dbReference type="EMBL" id="CP092109">
    <property type="protein sequence ID" value="UWZ78852.1"/>
    <property type="molecule type" value="Genomic_DNA"/>
</dbReference>
<dbReference type="InterPro" id="IPR036188">
    <property type="entry name" value="FAD/NAD-bd_sf"/>
</dbReference>
<evidence type="ECO:0000313" key="7">
    <source>
        <dbReference type="EMBL" id="UWZ78852.1"/>
    </source>
</evidence>
<comment type="cofactor">
    <cofactor evidence="1">
        <name>FAD</name>
        <dbReference type="ChEBI" id="CHEBI:57692"/>
    </cofactor>
</comment>
<dbReference type="RefSeq" id="WP_260747212.1">
    <property type="nucleotide sequence ID" value="NZ_CP092109.1"/>
</dbReference>
<dbReference type="NCBIfam" id="NF008726">
    <property type="entry name" value="PRK11728.1"/>
    <property type="match status" value="1"/>
</dbReference>